<feature type="domain" description="DDE Tnp4" evidence="3">
    <location>
        <begin position="334"/>
        <end position="503"/>
    </location>
</feature>
<keyword evidence="5" id="KW-1185">Reference proteome</keyword>
<reference evidence="4" key="1">
    <citation type="submission" date="2022-03" db="EMBL/GenBank/DDBJ databases">
        <authorList>
            <person name="Tunstrom K."/>
        </authorList>
    </citation>
    <scope>NUCLEOTIDE SEQUENCE</scope>
</reference>
<accession>A0AAU9TRA4</accession>
<proteinExistence type="predicted"/>
<evidence type="ECO:0000256" key="1">
    <source>
        <dbReference type="ARBA" id="ARBA00001968"/>
    </source>
</evidence>
<evidence type="ECO:0000259" key="3">
    <source>
        <dbReference type="Pfam" id="PF13359"/>
    </source>
</evidence>
<evidence type="ECO:0000313" key="4">
    <source>
        <dbReference type="EMBL" id="CAH2088692.1"/>
    </source>
</evidence>
<dbReference type="EMBL" id="CAKOGL010000007">
    <property type="protein sequence ID" value="CAH2088692.1"/>
    <property type="molecule type" value="Genomic_DNA"/>
</dbReference>
<evidence type="ECO:0000313" key="5">
    <source>
        <dbReference type="Proteomes" id="UP001153954"/>
    </source>
</evidence>
<protein>
    <recommendedName>
        <fullName evidence="3">DDE Tnp4 domain-containing protein</fullName>
    </recommendedName>
</protein>
<dbReference type="AlphaFoldDB" id="A0AAU9TRA4"/>
<keyword evidence="2" id="KW-0479">Metal-binding</keyword>
<dbReference type="PANTHER" id="PTHR23080">
    <property type="entry name" value="THAP DOMAIN PROTEIN"/>
    <property type="match status" value="1"/>
</dbReference>
<dbReference type="InterPro" id="IPR027806">
    <property type="entry name" value="HARBI1_dom"/>
</dbReference>
<comment type="caution">
    <text evidence="4">The sequence shown here is derived from an EMBL/GenBank/DDBJ whole genome shotgun (WGS) entry which is preliminary data.</text>
</comment>
<gene>
    <name evidence="4" type="ORF">EEDITHA_LOCUS4831</name>
</gene>
<organism evidence="4 5">
    <name type="scientific">Euphydryas editha</name>
    <name type="common">Edith's checkerspot</name>
    <dbReference type="NCBI Taxonomy" id="104508"/>
    <lineage>
        <taxon>Eukaryota</taxon>
        <taxon>Metazoa</taxon>
        <taxon>Ecdysozoa</taxon>
        <taxon>Arthropoda</taxon>
        <taxon>Hexapoda</taxon>
        <taxon>Insecta</taxon>
        <taxon>Pterygota</taxon>
        <taxon>Neoptera</taxon>
        <taxon>Endopterygota</taxon>
        <taxon>Lepidoptera</taxon>
        <taxon>Glossata</taxon>
        <taxon>Ditrysia</taxon>
        <taxon>Papilionoidea</taxon>
        <taxon>Nymphalidae</taxon>
        <taxon>Nymphalinae</taxon>
        <taxon>Euphydryas</taxon>
    </lineage>
</organism>
<comment type="cofactor">
    <cofactor evidence="1">
        <name>a divalent metal cation</name>
        <dbReference type="ChEBI" id="CHEBI:60240"/>
    </cofactor>
</comment>
<evidence type="ECO:0000256" key="2">
    <source>
        <dbReference type="ARBA" id="ARBA00022723"/>
    </source>
</evidence>
<dbReference type="GO" id="GO:0046872">
    <property type="term" value="F:metal ion binding"/>
    <property type="evidence" value="ECO:0007669"/>
    <property type="project" value="UniProtKB-KW"/>
</dbReference>
<name>A0AAU9TRA4_EUPED</name>
<sequence>MPKTTVCDCCHKRTVKSNLRVVKNPYFIEYLKRINKNVHSGYKICKSCFTIAYKNCRIRTLRRSKNIDVSLRCQSTESSPIPSKCEDSNLEIVSNVKVKRPKTNGDQTVRLSLPRVTHDHKQCFICKRRDKCLKTVPVKAKCHFYIQKGFLIPPGARCCQIHLNMIFKSEDISNVTPSNNDTVMNTSDIKQLLEELRAFALKAGLDFDTPGLLNDDDYWILTGLRMKDLNKLYTIVKDKLRNTHIRSIRTSLAVFLMKLRTGLSYKVLSTLFCLPKIAVSRCISTVRDIMMSEFVPKYLGVDHVSREDFMKMHTRPFAKELFCPNEEKVIVVADGTYIYIEKSENSADWRPLPPYSLHKGRPLVKPMMIVSTTGYILEILGPYFADGRNNDASILKSQLNDSSSTLRSWLREDDIIVVDRGFRDCLSLLQDMQLVAKMPSFLGSRQRHTDEEANESRLITYVRWVVEATNGLLKTWKALGNVMANSHIPHIGDYVRIVAALCNAYRPPRKNIEEDERIMAQRMIRLSRQSNTLKIKVEEKGWIKKRVIWKEMSADDLQDFPRLMFQELCDLTMGIYQLKQAKSYTKEHIDNQGLYKIFLHKESSDILRIKIQSRHTASKIIYSLWIQYNSTTVLNWYCQCKVGARVVGCCAHIASVIWYLTYDRYQDHSTRRVLCDYNNYLMDADVEGHWSDNNEENGD</sequence>
<dbReference type="Proteomes" id="UP001153954">
    <property type="component" value="Unassembled WGS sequence"/>
</dbReference>
<dbReference type="Pfam" id="PF13359">
    <property type="entry name" value="DDE_Tnp_4"/>
    <property type="match status" value="1"/>
</dbReference>